<dbReference type="GO" id="GO:0005886">
    <property type="term" value="C:plasma membrane"/>
    <property type="evidence" value="ECO:0007669"/>
    <property type="project" value="UniProtKB-SubCell"/>
</dbReference>
<evidence type="ECO:0000256" key="7">
    <source>
        <dbReference type="SAM" id="Phobius"/>
    </source>
</evidence>
<dbReference type="SUPFAM" id="SSF103473">
    <property type="entry name" value="MFS general substrate transporter"/>
    <property type="match status" value="1"/>
</dbReference>
<evidence type="ECO:0000256" key="4">
    <source>
        <dbReference type="ARBA" id="ARBA00022692"/>
    </source>
</evidence>
<dbReference type="GO" id="GO:0022857">
    <property type="term" value="F:transmembrane transporter activity"/>
    <property type="evidence" value="ECO:0007669"/>
    <property type="project" value="InterPro"/>
</dbReference>
<dbReference type="PANTHER" id="PTHR43266">
    <property type="entry name" value="MACROLIDE-EFFLUX PROTEIN"/>
    <property type="match status" value="1"/>
</dbReference>
<dbReference type="PANTHER" id="PTHR43266:SF2">
    <property type="entry name" value="MAJOR FACILITATOR SUPERFAMILY (MFS) PROFILE DOMAIN-CONTAINING PROTEIN"/>
    <property type="match status" value="1"/>
</dbReference>
<dbReference type="InterPro" id="IPR022324">
    <property type="entry name" value="Bacilysin_exporter_BacE_put"/>
</dbReference>
<dbReference type="AlphaFoldDB" id="A0A366EH14"/>
<keyword evidence="2" id="KW-0813">Transport</keyword>
<feature type="transmembrane region" description="Helical" evidence="7">
    <location>
        <begin position="75"/>
        <end position="92"/>
    </location>
</feature>
<feature type="transmembrane region" description="Helical" evidence="7">
    <location>
        <begin position="98"/>
        <end position="120"/>
    </location>
</feature>
<dbReference type="OrthoDB" id="2351575at2"/>
<reference evidence="8 9" key="1">
    <citation type="submission" date="2018-06" db="EMBL/GenBank/DDBJ databases">
        <title>Genomic Encyclopedia of Type Strains, Phase IV (KMG-IV): sequencing the most valuable type-strain genomes for metagenomic binning, comparative biology and taxonomic classification.</title>
        <authorList>
            <person name="Goeker M."/>
        </authorList>
    </citation>
    <scope>NUCLEOTIDE SEQUENCE [LARGE SCALE GENOMIC DNA]</scope>
    <source>
        <strain evidence="8 9">DSM 15140</strain>
    </source>
</reference>
<organism evidence="8 9">
    <name type="scientific">Paraliobacillus ryukyuensis</name>
    <dbReference type="NCBI Taxonomy" id="200904"/>
    <lineage>
        <taxon>Bacteria</taxon>
        <taxon>Bacillati</taxon>
        <taxon>Bacillota</taxon>
        <taxon>Bacilli</taxon>
        <taxon>Bacillales</taxon>
        <taxon>Bacillaceae</taxon>
        <taxon>Paraliobacillus</taxon>
    </lineage>
</organism>
<evidence type="ECO:0000256" key="2">
    <source>
        <dbReference type="ARBA" id="ARBA00022448"/>
    </source>
</evidence>
<keyword evidence="3" id="KW-1003">Cell membrane</keyword>
<evidence type="ECO:0000256" key="6">
    <source>
        <dbReference type="ARBA" id="ARBA00023136"/>
    </source>
</evidence>
<dbReference type="InterPro" id="IPR011701">
    <property type="entry name" value="MFS"/>
</dbReference>
<accession>A0A366EH14</accession>
<dbReference type="Proteomes" id="UP000252254">
    <property type="component" value="Unassembled WGS sequence"/>
</dbReference>
<feature type="transmembrane region" description="Helical" evidence="7">
    <location>
        <begin position="293"/>
        <end position="314"/>
    </location>
</feature>
<feature type="transmembrane region" description="Helical" evidence="7">
    <location>
        <begin position="225"/>
        <end position="250"/>
    </location>
</feature>
<dbReference type="CDD" id="cd06173">
    <property type="entry name" value="MFS_MefA_like"/>
    <property type="match status" value="1"/>
</dbReference>
<evidence type="ECO:0000256" key="5">
    <source>
        <dbReference type="ARBA" id="ARBA00022989"/>
    </source>
</evidence>
<keyword evidence="5 7" id="KW-1133">Transmembrane helix</keyword>
<evidence type="ECO:0000256" key="1">
    <source>
        <dbReference type="ARBA" id="ARBA00004651"/>
    </source>
</evidence>
<dbReference type="Gene3D" id="1.20.1250.20">
    <property type="entry name" value="MFS general substrate transporter like domains"/>
    <property type="match status" value="1"/>
</dbReference>
<keyword evidence="9" id="KW-1185">Reference proteome</keyword>
<gene>
    <name evidence="8" type="ORF">DES48_101362</name>
</gene>
<feature type="transmembrane region" description="Helical" evidence="7">
    <location>
        <begin position="169"/>
        <end position="187"/>
    </location>
</feature>
<evidence type="ECO:0000313" key="8">
    <source>
        <dbReference type="EMBL" id="RBP01623.1"/>
    </source>
</evidence>
<dbReference type="RefSeq" id="WP_113866357.1">
    <property type="nucleotide sequence ID" value="NZ_BAABQN010000001.1"/>
</dbReference>
<name>A0A366EH14_9BACI</name>
<evidence type="ECO:0000313" key="9">
    <source>
        <dbReference type="Proteomes" id="UP000252254"/>
    </source>
</evidence>
<keyword evidence="4 7" id="KW-0812">Transmembrane</keyword>
<dbReference type="EMBL" id="QNRI01000001">
    <property type="protein sequence ID" value="RBP01623.1"/>
    <property type="molecule type" value="Genomic_DNA"/>
</dbReference>
<dbReference type="Pfam" id="PF07690">
    <property type="entry name" value="MFS_1"/>
    <property type="match status" value="1"/>
</dbReference>
<comment type="caution">
    <text evidence="8">The sequence shown here is derived from an EMBL/GenBank/DDBJ whole genome shotgun (WGS) entry which is preliminary data.</text>
</comment>
<sequence length="315" mass="35052">MIDKYFINKNIFLLLVSRFISQMGDYIFLPAILWLAIDSESGSRTWLGIISIVILIPPFLGFLFGLIADNRSKRSIMVVSDLIRLCLCILLLCNQITIQSMLIITLIIFLIESLGQLFNISSQSFIPDIIPKEKYLKANSYFSVINNLTGIIGFAVGGILIAILDFQLIILLNALTFTVSALLIYLIDNKAVVALKTNEKEEIDKKNRFIENLTASFKSVFKNKLLTSILLIACIVNMFSASIEMLITVWTHDSLNMNSDHFGILMATILTGALAGGWVANLKLFKKSSAVSIVALSTLLFGCIFLTVSFPPFFI</sequence>
<feature type="transmembrane region" description="Helical" evidence="7">
    <location>
        <begin position="141"/>
        <end position="163"/>
    </location>
</feature>
<feature type="transmembrane region" description="Helical" evidence="7">
    <location>
        <begin position="262"/>
        <end position="281"/>
    </location>
</feature>
<proteinExistence type="predicted"/>
<dbReference type="STRING" id="200904.GCA_900168775_01751"/>
<dbReference type="InterPro" id="IPR036259">
    <property type="entry name" value="MFS_trans_sf"/>
</dbReference>
<dbReference type="PRINTS" id="PR01988">
    <property type="entry name" value="EXPORTERBACE"/>
</dbReference>
<comment type="subcellular location">
    <subcellularLocation>
        <location evidence="1">Cell membrane</location>
        <topology evidence="1">Multi-pass membrane protein</topology>
    </subcellularLocation>
</comment>
<feature type="transmembrane region" description="Helical" evidence="7">
    <location>
        <begin position="49"/>
        <end position="68"/>
    </location>
</feature>
<evidence type="ECO:0000256" key="3">
    <source>
        <dbReference type="ARBA" id="ARBA00022475"/>
    </source>
</evidence>
<feature type="transmembrane region" description="Helical" evidence="7">
    <location>
        <begin position="12"/>
        <end position="37"/>
    </location>
</feature>
<keyword evidence="6 7" id="KW-0472">Membrane</keyword>
<protein>
    <submittedName>
        <fullName evidence="8">MFS transporter</fullName>
    </submittedName>
</protein>